<evidence type="ECO:0000313" key="2">
    <source>
        <dbReference type="EMBL" id="NYH45530.1"/>
    </source>
</evidence>
<reference evidence="2 3" key="1">
    <citation type="submission" date="2020-07" db="EMBL/GenBank/DDBJ databases">
        <title>Sequencing the genomes of 1000 actinobacteria strains.</title>
        <authorList>
            <person name="Klenk H.-P."/>
        </authorList>
    </citation>
    <scope>NUCLEOTIDE SEQUENCE [LARGE SCALE GENOMIC DNA]</scope>
    <source>
        <strain evidence="2 3">DSM 45876</strain>
    </source>
</reference>
<feature type="region of interest" description="Disordered" evidence="1">
    <location>
        <begin position="1"/>
        <end position="31"/>
    </location>
</feature>
<proteinExistence type="predicted"/>
<dbReference type="AlphaFoldDB" id="A0A7Y9X7B5"/>
<comment type="caution">
    <text evidence="2">The sequence shown here is derived from an EMBL/GenBank/DDBJ whole genome shotgun (WGS) entry which is preliminary data.</text>
</comment>
<dbReference type="EMBL" id="JACCHK010000001">
    <property type="protein sequence ID" value="NYH45530.1"/>
    <property type="molecule type" value="Genomic_DNA"/>
</dbReference>
<accession>A0A7Y9X7B5</accession>
<organism evidence="2 3">
    <name type="scientific">Micromonospora jinlongensis</name>
    <dbReference type="NCBI Taxonomy" id="1287877"/>
    <lineage>
        <taxon>Bacteria</taxon>
        <taxon>Bacillati</taxon>
        <taxon>Actinomycetota</taxon>
        <taxon>Actinomycetes</taxon>
        <taxon>Micromonosporales</taxon>
        <taxon>Micromonosporaceae</taxon>
        <taxon>Micromonospora</taxon>
    </lineage>
</organism>
<gene>
    <name evidence="2" type="ORF">HNR22_005257</name>
</gene>
<protein>
    <submittedName>
        <fullName evidence="2">Uncharacterized protein</fullName>
    </submittedName>
</protein>
<dbReference type="Proteomes" id="UP000523545">
    <property type="component" value="Unassembled WGS sequence"/>
</dbReference>
<evidence type="ECO:0000313" key="3">
    <source>
        <dbReference type="Proteomes" id="UP000523545"/>
    </source>
</evidence>
<keyword evidence="3" id="KW-1185">Reference proteome</keyword>
<name>A0A7Y9X7B5_9ACTN</name>
<evidence type="ECO:0000256" key="1">
    <source>
        <dbReference type="SAM" id="MobiDB-lite"/>
    </source>
</evidence>
<sequence>MAVPPGRQVDPAMPRVPAVAISPGDVPDYEL</sequence>